<reference evidence="3" key="1">
    <citation type="journal article" date="2012" name="Nat. Biotechnol.">
        <title>Reference genome sequence of the model plant Setaria.</title>
        <authorList>
            <person name="Bennetzen J.L."/>
            <person name="Schmutz J."/>
            <person name="Wang H."/>
            <person name="Percifield R."/>
            <person name="Hawkins J."/>
            <person name="Pontaroli A.C."/>
            <person name="Estep M."/>
            <person name="Feng L."/>
            <person name="Vaughn J.N."/>
            <person name="Grimwood J."/>
            <person name="Jenkins J."/>
            <person name="Barry K."/>
            <person name="Lindquist E."/>
            <person name="Hellsten U."/>
            <person name="Deshpande S."/>
            <person name="Wang X."/>
            <person name="Wu X."/>
            <person name="Mitros T."/>
            <person name="Triplett J."/>
            <person name="Yang X."/>
            <person name="Ye C.Y."/>
            <person name="Mauro-Herrera M."/>
            <person name="Wang L."/>
            <person name="Li P."/>
            <person name="Sharma M."/>
            <person name="Sharma R."/>
            <person name="Ronald P.C."/>
            <person name="Panaud O."/>
            <person name="Kellogg E.A."/>
            <person name="Brutnell T.P."/>
            <person name="Doust A.N."/>
            <person name="Tuskan G.A."/>
            <person name="Rokhsar D."/>
            <person name="Devos K.M."/>
        </authorList>
    </citation>
    <scope>NUCLEOTIDE SEQUENCE [LARGE SCALE GENOMIC DNA]</scope>
    <source>
        <strain evidence="3">cv. Yugu1</strain>
    </source>
</reference>
<evidence type="ECO:0000256" key="1">
    <source>
        <dbReference type="SAM" id="MobiDB-lite"/>
    </source>
</evidence>
<name>K3ZBP2_SETIT</name>
<dbReference type="EnsemblPlants" id="KQL13653">
    <property type="protein sequence ID" value="KQL13653"/>
    <property type="gene ID" value="SETIT_023963mg"/>
</dbReference>
<feature type="compositionally biased region" description="Basic residues" evidence="1">
    <location>
        <begin position="1"/>
        <end position="14"/>
    </location>
</feature>
<dbReference type="AlphaFoldDB" id="K3ZBP2"/>
<organism evidence="2 3">
    <name type="scientific">Setaria italica</name>
    <name type="common">Foxtail millet</name>
    <name type="synonym">Panicum italicum</name>
    <dbReference type="NCBI Taxonomy" id="4555"/>
    <lineage>
        <taxon>Eukaryota</taxon>
        <taxon>Viridiplantae</taxon>
        <taxon>Streptophyta</taxon>
        <taxon>Embryophyta</taxon>
        <taxon>Tracheophyta</taxon>
        <taxon>Spermatophyta</taxon>
        <taxon>Magnoliopsida</taxon>
        <taxon>Liliopsida</taxon>
        <taxon>Poales</taxon>
        <taxon>Poaceae</taxon>
        <taxon>PACMAD clade</taxon>
        <taxon>Panicoideae</taxon>
        <taxon>Panicodae</taxon>
        <taxon>Paniceae</taxon>
        <taxon>Cenchrinae</taxon>
        <taxon>Setaria</taxon>
    </lineage>
</organism>
<dbReference type="Gramene" id="KQL13653">
    <property type="protein sequence ID" value="KQL13653"/>
    <property type="gene ID" value="SETIT_023963mg"/>
</dbReference>
<sequence length="58" mass="6693">MHNRGKKRKEPRFRRKEENFPRILNKYGDKPRAFPPGGTRNGVGTDPPSAGEEEGDWK</sequence>
<dbReference type="HOGENOM" id="CLU_2982663_0_0_1"/>
<reference evidence="2" key="2">
    <citation type="submission" date="2018-08" db="UniProtKB">
        <authorList>
            <consortium name="EnsemblPlants"/>
        </authorList>
    </citation>
    <scope>IDENTIFICATION</scope>
    <source>
        <strain evidence="2">Yugu1</strain>
    </source>
</reference>
<keyword evidence="3" id="KW-1185">Reference proteome</keyword>
<accession>K3ZBP2</accession>
<evidence type="ECO:0000313" key="2">
    <source>
        <dbReference type="EnsemblPlants" id="KQL13653"/>
    </source>
</evidence>
<dbReference type="InParanoid" id="K3ZBP2"/>
<dbReference type="Proteomes" id="UP000004995">
    <property type="component" value="Unassembled WGS sequence"/>
</dbReference>
<evidence type="ECO:0000313" key="3">
    <source>
        <dbReference type="Proteomes" id="UP000004995"/>
    </source>
</evidence>
<protein>
    <submittedName>
        <fullName evidence="2">Uncharacterized protein</fullName>
    </submittedName>
</protein>
<dbReference type="EMBL" id="AGNK02001469">
    <property type="status" value="NOT_ANNOTATED_CDS"/>
    <property type="molecule type" value="Genomic_DNA"/>
</dbReference>
<proteinExistence type="predicted"/>
<feature type="region of interest" description="Disordered" evidence="1">
    <location>
        <begin position="1"/>
        <end position="58"/>
    </location>
</feature>